<comment type="caution">
    <text evidence="2">The sequence shown here is derived from an EMBL/GenBank/DDBJ whole genome shotgun (WGS) entry which is preliminary data.</text>
</comment>
<feature type="compositionally biased region" description="Polar residues" evidence="1">
    <location>
        <begin position="1"/>
        <end position="10"/>
    </location>
</feature>
<dbReference type="SUPFAM" id="SSF53335">
    <property type="entry name" value="S-adenosyl-L-methionine-dependent methyltransferases"/>
    <property type="match status" value="1"/>
</dbReference>
<dbReference type="Gene3D" id="3.40.50.150">
    <property type="entry name" value="Vaccinia Virus protein VP39"/>
    <property type="match status" value="1"/>
</dbReference>
<dbReference type="GO" id="GO:0005829">
    <property type="term" value="C:cytosol"/>
    <property type="evidence" value="ECO:0007669"/>
    <property type="project" value="TreeGrafter"/>
</dbReference>
<sequence>MARSQPSPTSHDLDFDNEDDEALDVLDLPQLYTKPPGDVLLATLDDLTSQPCSWEVTPRSGTPRDLGGTSIPRRRKRKIKSEGVPHYLTKIIASSLAWIDDDAEKEAIWEAASQRLSERSGRMAMGDMRRTFTIPLHTARLSTQETADVNADQMFEITLHEPAMTSDSMGLKTWASSYLLAKRLTHLRDTLPSLPPDGQILELGAGTGLVGLTAAILLKRTVILTDLPDIVPNLDRNVRDNAALLARYDARAETAVLDWSEPEAFILPSTSGEQQHCLPHAFRLILATDCVYSPTHPALLEQAIGYHLCQSNDARVVVEMPVREADAAEREEFRTRMLGLELVLVSEGEEAGYDDWGTSGGRDNGGGLAEVICWWSVWGPR</sequence>
<evidence type="ECO:0000256" key="1">
    <source>
        <dbReference type="SAM" id="MobiDB-lite"/>
    </source>
</evidence>
<feature type="region of interest" description="Disordered" evidence="1">
    <location>
        <begin position="1"/>
        <end position="20"/>
    </location>
</feature>
<evidence type="ECO:0000313" key="5">
    <source>
        <dbReference type="Proteomes" id="UP001175353"/>
    </source>
</evidence>
<dbReference type="PANTHER" id="PTHR14614:SF156">
    <property type="entry name" value="PROTEIN-LYSINE N-METHYLTRANSFERASE EFM2"/>
    <property type="match status" value="1"/>
</dbReference>
<name>A0AAN6FBG5_9PEZI</name>
<organism evidence="2 4">
    <name type="scientific">Friedmanniomyces endolithicus</name>
    <dbReference type="NCBI Taxonomy" id="329885"/>
    <lineage>
        <taxon>Eukaryota</taxon>
        <taxon>Fungi</taxon>
        <taxon>Dikarya</taxon>
        <taxon>Ascomycota</taxon>
        <taxon>Pezizomycotina</taxon>
        <taxon>Dothideomycetes</taxon>
        <taxon>Dothideomycetidae</taxon>
        <taxon>Mycosphaerellales</taxon>
        <taxon>Teratosphaeriaceae</taxon>
        <taxon>Friedmanniomyces</taxon>
    </lineage>
</organism>
<dbReference type="EMBL" id="JASUXU010000091">
    <property type="protein sequence ID" value="KAK0307843.1"/>
    <property type="molecule type" value="Genomic_DNA"/>
</dbReference>
<dbReference type="Pfam" id="PF10294">
    <property type="entry name" value="Methyltransf_16"/>
    <property type="match status" value="1"/>
</dbReference>
<accession>A0AAN6FBG5</accession>
<dbReference type="GO" id="GO:0008757">
    <property type="term" value="F:S-adenosylmethionine-dependent methyltransferase activity"/>
    <property type="evidence" value="ECO:0007669"/>
    <property type="project" value="UniProtKB-ARBA"/>
</dbReference>
<proteinExistence type="predicted"/>
<dbReference type="Proteomes" id="UP001175353">
    <property type="component" value="Unassembled WGS sequence"/>
</dbReference>
<reference evidence="2" key="1">
    <citation type="submission" date="2021-12" db="EMBL/GenBank/DDBJ databases">
        <title>Black yeast isolated from Biological Soil Crust.</title>
        <authorList>
            <person name="Kurbessoian T."/>
        </authorList>
    </citation>
    <scope>NUCLEOTIDE SEQUENCE</scope>
    <source>
        <strain evidence="2">CCFEE 5208</strain>
    </source>
</reference>
<evidence type="ECO:0000313" key="4">
    <source>
        <dbReference type="Proteomes" id="UP001168146"/>
    </source>
</evidence>
<dbReference type="PANTHER" id="PTHR14614">
    <property type="entry name" value="HEPATOCELLULAR CARCINOMA-ASSOCIATED ANTIGEN"/>
    <property type="match status" value="1"/>
</dbReference>
<protein>
    <submittedName>
        <fullName evidence="2">Protein-lysine N-methyltransferase rrg1</fullName>
    </submittedName>
</protein>
<evidence type="ECO:0000313" key="2">
    <source>
        <dbReference type="EMBL" id="KAK0307843.1"/>
    </source>
</evidence>
<dbReference type="InterPro" id="IPR019410">
    <property type="entry name" value="Methyltransf_16"/>
</dbReference>
<dbReference type="EMBL" id="JAUJLE010000135">
    <property type="protein sequence ID" value="KAK0977232.1"/>
    <property type="molecule type" value="Genomic_DNA"/>
</dbReference>
<dbReference type="Proteomes" id="UP001168146">
    <property type="component" value="Unassembled WGS sequence"/>
</dbReference>
<keyword evidence="5" id="KW-1185">Reference proteome</keyword>
<feature type="region of interest" description="Disordered" evidence="1">
    <location>
        <begin position="54"/>
        <end position="78"/>
    </location>
</feature>
<reference evidence="3" key="2">
    <citation type="submission" date="2023-06" db="EMBL/GenBank/DDBJ databases">
        <title>Black Yeasts Isolated from many extreme environments.</title>
        <authorList>
            <person name="Coleine C."/>
            <person name="Stajich J.E."/>
            <person name="Selbmann L."/>
        </authorList>
    </citation>
    <scope>NUCLEOTIDE SEQUENCE</scope>
    <source>
        <strain evidence="3">CCFEE 5200</strain>
    </source>
</reference>
<dbReference type="AlphaFoldDB" id="A0AAN6FBG5"/>
<dbReference type="InterPro" id="IPR029063">
    <property type="entry name" value="SAM-dependent_MTases_sf"/>
</dbReference>
<evidence type="ECO:0000313" key="3">
    <source>
        <dbReference type="EMBL" id="KAK0977232.1"/>
    </source>
</evidence>
<gene>
    <name evidence="2" type="primary">rrg1_2</name>
    <name evidence="3" type="synonym">rrg1_3</name>
    <name evidence="2" type="ORF">LTR82_015779</name>
    <name evidence="3" type="ORF">LTR91_013386</name>
</gene>